<evidence type="ECO:0000256" key="3">
    <source>
        <dbReference type="ARBA" id="ARBA00038374"/>
    </source>
</evidence>
<dbReference type="EC" id="3.4.-.-" evidence="5"/>
<dbReference type="PROSITE" id="PS01276">
    <property type="entry name" value="PEPTIDASE_U32"/>
    <property type="match status" value="1"/>
</dbReference>
<dbReference type="Gene3D" id="2.40.30.10">
    <property type="entry name" value="Translation factors"/>
    <property type="match status" value="1"/>
</dbReference>
<keyword evidence="2 5" id="KW-0378">Hydrolase</keyword>
<protein>
    <submittedName>
        <fullName evidence="5">Uncharacterized protease yhbU</fullName>
        <ecNumber evidence="5">3.4.-.-</ecNumber>
    </submittedName>
</protein>
<dbReference type="PANTHER" id="PTHR30217:SF6">
    <property type="entry name" value="TRNA HYDROXYLATION PROTEIN P"/>
    <property type="match status" value="1"/>
</dbReference>
<name>A0A378NRI1_9FIRM</name>
<evidence type="ECO:0000313" key="6">
    <source>
        <dbReference type="Proteomes" id="UP000255234"/>
    </source>
</evidence>
<comment type="similarity">
    <text evidence="3">Belongs to the peptidase U32 family.</text>
</comment>
<sequence>MQNTIKKPELLAPAGNLEKLKMAILYGADAVYLGGKRFGLRAYGGNFSKEEMIEGVKFAHERGRKVYVTANIFPHNNDINEILPYLQELVEVGVDAVLVSDIGLFMLIKNEVPNLEVHISTQANNTNWRAVKAWQDLGAERVVLARELSFAEIKEIREKTDVELEMFVHGAMCISYSGRCLISNYLTGRDSNRGACTQPCRWKYNLTEEKRPGQFFPVTEDENGTYFFNSKDMCLLPYLKDIIECGVDSLKIEGRMKSIHYVASVVSAYRHAIDSYFENPEEFTIKQEWIDELNKVSHREYTSGFSYHKTSCDDQIYNTTSYEHTSDFVGLVLDYDEETKIATIQQRNHLTVRQEIEFFQPDAPLFKQTITEMFNDEGISIEVAPHPQQIITMKMDKPVVPYTILRRDVVTEEN</sequence>
<accession>A0A378NRI1</accession>
<dbReference type="InterPro" id="IPR051454">
    <property type="entry name" value="RNA/ubiquinone_mod_enzymes"/>
</dbReference>
<dbReference type="Proteomes" id="UP000255234">
    <property type="component" value="Unassembled WGS sequence"/>
</dbReference>
<dbReference type="STRING" id="1122216.GCA_000423385_00843"/>
<keyword evidence="1 5" id="KW-0645">Protease</keyword>
<dbReference type="GO" id="GO:0006508">
    <property type="term" value="P:proteolysis"/>
    <property type="evidence" value="ECO:0007669"/>
    <property type="project" value="UniProtKB-KW"/>
</dbReference>
<proteinExistence type="inferred from homology"/>
<feature type="domain" description="Peptidase family U32 C-terminal" evidence="4">
    <location>
        <begin position="325"/>
        <end position="406"/>
    </location>
</feature>
<gene>
    <name evidence="5" type="primary">yhbU_1</name>
    <name evidence="5" type="ORF">NCTC10571_01153</name>
</gene>
<evidence type="ECO:0000256" key="2">
    <source>
        <dbReference type="ARBA" id="ARBA00022801"/>
    </source>
</evidence>
<reference evidence="5 6" key="1">
    <citation type="submission" date="2018-06" db="EMBL/GenBank/DDBJ databases">
        <authorList>
            <consortium name="Pathogen Informatics"/>
            <person name="Doyle S."/>
        </authorList>
    </citation>
    <scope>NUCLEOTIDE SEQUENCE [LARGE SCALE GENOMIC DNA]</scope>
    <source>
        <strain evidence="5 6">NCTC10571</strain>
    </source>
</reference>
<dbReference type="InterPro" id="IPR001539">
    <property type="entry name" value="Peptidase_U32"/>
</dbReference>
<evidence type="ECO:0000313" key="5">
    <source>
        <dbReference type="EMBL" id="STY71003.1"/>
    </source>
</evidence>
<evidence type="ECO:0000259" key="4">
    <source>
        <dbReference type="Pfam" id="PF16325"/>
    </source>
</evidence>
<dbReference type="Pfam" id="PF16325">
    <property type="entry name" value="Peptidase_U32_C"/>
    <property type="match status" value="1"/>
</dbReference>
<dbReference type="Pfam" id="PF01136">
    <property type="entry name" value="Peptidase_U32"/>
    <property type="match status" value="1"/>
</dbReference>
<dbReference type="EMBL" id="UGPP01000001">
    <property type="protein sequence ID" value="STY71003.1"/>
    <property type="molecule type" value="Genomic_DNA"/>
</dbReference>
<dbReference type="InterPro" id="IPR032525">
    <property type="entry name" value="Peptidase_U32_C"/>
</dbReference>
<dbReference type="RefSeq" id="WP_115151401.1">
    <property type="nucleotide sequence ID" value="NZ_UGPP01000001.1"/>
</dbReference>
<organism evidence="5 6">
    <name type="scientific">Megamonas hypermegale</name>
    <dbReference type="NCBI Taxonomy" id="158847"/>
    <lineage>
        <taxon>Bacteria</taxon>
        <taxon>Bacillati</taxon>
        <taxon>Bacillota</taxon>
        <taxon>Negativicutes</taxon>
        <taxon>Selenomonadales</taxon>
        <taxon>Selenomonadaceae</taxon>
        <taxon>Megamonas</taxon>
    </lineage>
</organism>
<dbReference type="PANTHER" id="PTHR30217">
    <property type="entry name" value="PEPTIDASE U32 FAMILY"/>
    <property type="match status" value="1"/>
</dbReference>
<evidence type="ECO:0000256" key="1">
    <source>
        <dbReference type="ARBA" id="ARBA00022670"/>
    </source>
</evidence>
<dbReference type="AlphaFoldDB" id="A0A378NRI1"/>
<dbReference type="GO" id="GO:0008233">
    <property type="term" value="F:peptidase activity"/>
    <property type="evidence" value="ECO:0007669"/>
    <property type="project" value="UniProtKB-KW"/>
</dbReference>